<dbReference type="EMBL" id="QGBI01000019">
    <property type="protein sequence ID" value="MBX3891958.1"/>
    <property type="molecule type" value="Genomic_DNA"/>
</dbReference>
<dbReference type="EMBL" id="CATWFT010000009">
    <property type="protein sequence ID" value="CAJ0726411.1"/>
    <property type="molecule type" value="Genomic_DNA"/>
</dbReference>
<comment type="caution">
    <text evidence="3">The sequence shown here is derived from an EMBL/GenBank/DDBJ whole genome shotgun (WGS) entry which is preliminary data.</text>
</comment>
<reference evidence="3" key="1">
    <citation type="submission" date="2018-06" db="EMBL/GenBank/DDBJ databases">
        <authorList>
            <person name="O'Rourke A."/>
        </authorList>
    </citation>
    <scope>NUCLEOTIDE SEQUENCE</scope>
    <source>
        <strain evidence="3">132550021-3</strain>
    </source>
</reference>
<keyword evidence="4" id="KW-1185">Reference proteome</keyword>
<proteinExistence type="predicted"/>
<name>A0A1C0XDC3_RALPI</name>
<dbReference type="Proteomes" id="UP001189303">
    <property type="component" value="Unassembled WGS sequence"/>
</dbReference>
<feature type="chain" id="PRO_5014537400" evidence="1">
    <location>
        <begin position="25"/>
        <end position="82"/>
    </location>
</feature>
<organism evidence="3 5">
    <name type="scientific">Ralstonia pickettii</name>
    <name type="common">Burkholderia pickettii</name>
    <dbReference type="NCBI Taxonomy" id="329"/>
    <lineage>
        <taxon>Bacteria</taxon>
        <taxon>Pseudomonadati</taxon>
        <taxon>Pseudomonadota</taxon>
        <taxon>Betaproteobacteria</taxon>
        <taxon>Burkholderiales</taxon>
        <taxon>Burkholderiaceae</taxon>
        <taxon>Ralstonia</taxon>
    </lineage>
</organism>
<reference evidence="2 4" key="2">
    <citation type="submission" date="2023-07" db="EMBL/GenBank/DDBJ databases">
        <authorList>
            <person name="Peeters C."/>
        </authorList>
    </citation>
    <scope>NUCLEOTIDE SEQUENCE [LARGE SCALE GENOMIC DNA]</scope>
    <source>
        <strain evidence="2 4">R-38712</strain>
    </source>
</reference>
<dbReference type="Proteomes" id="UP001199322">
    <property type="component" value="Unassembled WGS sequence"/>
</dbReference>
<evidence type="ECO:0000313" key="2">
    <source>
        <dbReference type="EMBL" id="CAJ0726411.1"/>
    </source>
</evidence>
<keyword evidence="1" id="KW-0732">Signal</keyword>
<dbReference type="RefSeq" id="WP_004635173.1">
    <property type="nucleotide sequence ID" value="NZ_CABKQE010000004.1"/>
</dbReference>
<sequence length="82" mass="8356">MNHTKKTVLIAAALISLGANISSAATSSNGALAQRDVYTDGARAADARDPYTDGAKAGKFEIYSDGAWTGDTRYPATGGSSS</sequence>
<evidence type="ECO:0000313" key="5">
    <source>
        <dbReference type="Proteomes" id="UP001199322"/>
    </source>
</evidence>
<accession>A0A1C0XDC3</accession>
<evidence type="ECO:0000313" key="4">
    <source>
        <dbReference type="Proteomes" id="UP001189303"/>
    </source>
</evidence>
<protein>
    <submittedName>
        <fullName evidence="3">Uncharacterized protein</fullName>
    </submittedName>
</protein>
<feature type="signal peptide" evidence="1">
    <location>
        <begin position="1"/>
        <end position="24"/>
    </location>
</feature>
<dbReference type="GeneID" id="61391058"/>
<gene>
    <name evidence="3" type="ORF">DEE74_19010</name>
    <name evidence="2" type="ORF">R38712_03039</name>
</gene>
<evidence type="ECO:0000256" key="1">
    <source>
        <dbReference type="SAM" id="SignalP"/>
    </source>
</evidence>
<evidence type="ECO:0000313" key="3">
    <source>
        <dbReference type="EMBL" id="MBX3891958.1"/>
    </source>
</evidence>
<dbReference type="AlphaFoldDB" id="A0A1C0XDC3"/>